<dbReference type="RefSeq" id="WP_184553935.1">
    <property type="nucleotide sequence ID" value="NZ_BAAARS010000001.1"/>
</dbReference>
<keyword evidence="2" id="KW-1133">Transmembrane helix</keyword>
<evidence type="ECO:0000256" key="1">
    <source>
        <dbReference type="SAM" id="MobiDB-lite"/>
    </source>
</evidence>
<feature type="transmembrane region" description="Helical" evidence="2">
    <location>
        <begin position="20"/>
        <end position="39"/>
    </location>
</feature>
<accession>A0A7W9T4V1</accession>
<evidence type="ECO:0000313" key="4">
    <source>
        <dbReference type="Proteomes" id="UP000591537"/>
    </source>
</evidence>
<comment type="caution">
    <text evidence="3">The sequence shown here is derived from an EMBL/GenBank/DDBJ whole genome shotgun (WGS) entry which is preliminary data.</text>
</comment>
<keyword evidence="2" id="KW-0472">Membrane</keyword>
<keyword evidence="2" id="KW-0812">Transmembrane</keyword>
<gene>
    <name evidence="3" type="ORF">HNR57_000028</name>
</gene>
<evidence type="ECO:0000313" key="3">
    <source>
        <dbReference type="EMBL" id="MBB6074144.1"/>
    </source>
</evidence>
<sequence length="152" mass="15595">MVTAWSPWRIVRTRSGAGPLLRVLAMAVLLFGVLVTHGVHVESVKGHLSTSATAFTAPSDGGVRHAGVEPKVLSAEDADDHHGSHGPSHPGEHCVSGQPQQASALVSPGFAASVRESTSSRDASTLRGPAAGDPMDVESPVALRAASVVQQV</sequence>
<organism evidence="3 4">
    <name type="scientific">Streptomyces paradoxus</name>
    <dbReference type="NCBI Taxonomy" id="66375"/>
    <lineage>
        <taxon>Bacteria</taxon>
        <taxon>Bacillati</taxon>
        <taxon>Actinomycetota</taxon>
        <taxon>Actinomycetes</taxon>
        <taxon>Kitasatosporales</taxon>
        <taxon>Streptomycetaceae</taxon>
        <taxon>Streptomyces</taxon>
    </lineage>
</organism>
<dbReference type="EMBL" id="JACHGV010000001">
    <property type="protein sequence ID" value="MBB6074144.1"/>
    <property type="molecule type" value="Genomic_DNA"/>
</dbReference>
<feature type="region of interest" description="Disordered" evidence="1">
    <location>
        <begin position="54"/>
        <end position="137"/>
    </location>
</feature>
<name>A0A7W9T4V1_9ACTN</name>
<evidence type="ECO:0000256" key="2">
    <source>
        <dbReference type="SAM" id="Phobius"/>
    </source>
</evidence>
<reference evidence="3 4" key="1">
    <citation type="submission" date="2020-08" db="EMBL/GenBank/DDBJ databases">
        <title>Genomic Encyclopedia of Type Strains, Phase IV (KMG-IV): sequencing the most valuable type-strain genomes for metagenomic binning, comparative biology and taxonomic classification.</title>
        <authorList>
            <person name="Goeker M."/>
        </authorList>
    </citation>
    <scope>NUCLEOTIDE SEQUENCE [LARGE SCALE GENOMIC DNA]</scope>
    <source>
        <strain evidence="3 4">DSM 43350</strain>
    </source>
</reference>
<protein>
    <submittedName>
        <fullName evidence="3">Uncharacterized protein</fullName>
    </submittedName>
</protein>
<dbReference type="AlphaFoldDB" id="A0A7W9T4V1"/>
<keyword evidence="4" id="KW-1185">Reference proteome</keyword>
<dbReference type="Proteomes" id="UP000591537">
    <property type="component" value="Unassembled WGS sequence"/>
</dbReference>
<proteinExistence type="predicted"/>